<dbReference type="AlphaFoldDB" id="D6YT67"/>
<dbReference type="PIRSF" id="PIRSF016184">
    <property type="entry name" value="PhzC_PhzF"/>
    <property type="match status" value="1"/>
</dbReference>
<keyword evidence="4" id="KW-1185">Reference proteome</keyword>
<evidence type="ECO:0000313" key="4">
    <source>
        <dbReference type="Proteomes" id="UP000001505"/>
    </source>
</evidence>
<name>D6YT67_WADCW</name>
<dbReference type="KEGG" id="wch:wcw_1925"/>
<dbReference type="Proteomes" id="UP000001505">
    <property type="component" value="Chromosome"/>
</dbReference>
<dbReference type="GO" id="GO:0005737">
    <property type="term" value="C:cytoplasm"/>
    <property type="evidence" value="ECO:0007669"/>
    <property type="project" value="TreeGrafter"/>
</dbReference>
<dbReference type="NCBIfam" id="TIGR00654">
    <property type="entry name" value="PhzF_family"/>
    <property type="match status" value="1"/>
</dbReference>
<dbReference type="PANTHER" id="PTHR13774:SF32">
    <property type="entry name" value="ANTISENSE-ENHANCING SEQUENCE 1"/>
    <property type="match status" value="1"/>
</dbReference>
<reference evidence="3 4" key="1">
    <citation type="journal article" date="2010" name="PLoS ONE">
        <title>The Waddlia genome: a window into chlamydial biology.</title>
        <authorList>
            <person name="Bertelli C."/>
            <person name="Collyn F."/>
            <person name="Croxatto A."/>
            <person name="Ruckert C."/>
            <person name="Polkinghorne A."/>
            <person name="Kebbi-Beghdadi C."/>
            <person name="Goesmann A."/>
            <person name="Vaughan L."/>
            <person name="Greub G."/>
        </authorList>
    </citation>
    <scope>NUCLEOTIDE SEQUENCE [LARGE SCALE GENOMIC DNA]</scope>
    <source>
        <strain evidence="4">ATCC VR-1470 / WSU 86-1044</strain>
    </source>
</reference>
<comment type="similarity">
    <text evidence="1">Belongs to the PhzF family.</text>
</comment>
<dbReference type="STRING" id="716544.wcw_1925"/>
<evidence type="ECO:0000256" key="2">
    <source>
        <dbReference type="PIRSR" id="PIRSR016184-1"/>
    </source>
</evidence>
<dbReference type="SUPFAM" id="SSF54506">
    <property type="entry name" value="Diaminopimelate epimerase-like"/>
    <property type="match status" value="1"/>
</dbReference>
<dbReference type="PANTHER" id="PTHR13774">
    <property type="entry name" value="PHENAZINE BIOSYNTHESIS PROTEIN"/>
    <property type="match status" value="1"/>
</dbReference>
<dbReference type="InterPro" id="IPR003719">
    <property type="entry name" value="Phenazine_PhzF-like"/>
</dbReference>
<dbReference type="Pfam" id="PF02567">
    <property type="entry name" value="PhzC-PhzF"/>
    <property type="match status" value="1"/>
</dbReference>
<dbReference type="GO" id="GO:0016853">
    <property type="term" value="F:isomerase activity"/>
    <property type="evidence" value="ECO:0007669"/>
    <property type="project" value="TreeGrafter"/>
</dbReference>
<accession>D6YT67</accession>
<feature type="active site" evidence="2">
    <location>
        <position position="47"/>
    </location>
</feature>
<evidence type="ECO:0000256" key="1">
    <source>
        <dbReference type="ARBA" id="ARBA00008270"/>
    </source>
</evidence>
<evidence type="ECO:0000313" key="3">
    <source>
        <dbReference type="EMBL" id="ADI39262.1"/>
    </source>
</evidence>
<dbReference type="eggNOG" id="COG0384">
    <property type="taxonomic scope" value="Bacteria"/>
</dbReference>
<gene>
    <name evidence="3" type="ordered locus">wcw_1925</name>
</gene>
<dbReference type="OrthoDB" id="9788221at2"/>
<protein>
    <submittedName>
        <fullName evidence="3">Phenazine biosynthesis-like protein</fullName>
    </submittedName>
</protein>
<dbReference type="RefSeq" id="WP_013182955.1">
    <property type="nucleotide sequence ID" value="NC_014225.1"/>
</dbReference>
<dbReference type="Gene3D" id="3.10.310.10">
    <property type="entry name" value="Diaminopimelate Epimerase, Chain A, domain 1"/>
    <property type="match status" value="2"/>
</dbReference>
<sequence>MKKLTIYQTDAFTNTMFGGNPTATVIDASGMNDKEMKHLANELKHSETGYILPSETADFKLRYFTPTGDEIRFCGHATIGAMSAMEQDGWVKHGEKKKFRAETNAGVINLEIDCTAGKPSFNFESPEVNLEPFTVSLEPLDFPDVIASPMIETGNRYLYLAFKDLETLGGLRPNMDEVKQYCLEHEIVMICALTPFAIDPKNHVHARAFGPAVGVNEDPFTGSMQGGLFGYCRETGLINPSLTSIYTEQGHFLGRPGYVKIDYDDNIYRLYAEATPVFKTEMQM</sequence>
<dbReference type="EMBL" id="CP001928">
    <property type="protein sequence ID" value="ADI39262.1"/>
    <property type="molecule type" value="Genomic_DNA"/>
</dbReference>
<proteinExistence type="inferred from homology"/>
<dbReference type="HOGENOM" id="CLU_048756_0_2_0"/>
<organism evidence="3 4">
    <name type="scientific">Waddlia chondrophila (strain ATCC VR-1470 / WSU 86-1044)</name>
    <dbReference type="NCBI Taxonomy" id="716544"/>
    <lineage>
        <taxon>Bacteria</taxon>
        <taxon>Pseudomonadati</taxon>
        <taxon>Chlamydiota</taxon>
        <taxon>Chlamydiia</taxon>
        <taxon>Parachlamydiales</taxon>
        <taxon>Waddliaceae</taxon>
        <taxon>Waddlia</taxon>
    </lineage>
</organism>